<evidence type="ECO:0000256" key="1">
    <source>
        <dbReference type="SAM" id="MobiDB-lite"/>
    </source>
</evidence>
<comment type="caution">
    <text evidence="3">The sequence shown here is derived from an EMBL/GenBank/DDBJ whole genome shotgun (WGS) entry which is preliminary data.</text>
</comment>
<dbReference type="EMBL" id="DSPX01000180">
    <property type="protein sequence ID" value="HGG02415.1"/>
    <property type="molecule type" value="Genomic_DNA"/>
</dbReference>
<feature type="compositionally biased region" description="Basic and acidic residues" evidence="1">
    <location>
        <begin position="13"/>
        <end position="24"/>
    </location>
</feature>
<feature type="transmembrane region" description="Helical" evidence="2">
    <location>
        <begin position="60"/>
        <end position="84"/>
    </location>
</feature>
<evidence type="ECO:0000313" key="3">
    <source>
        <dbReference type="EMBL" id="HGG02415.1"/>
    </source>
</evidence>
<evidence type="ECO:0000256" key="2">
    <source>
        <dbReference type="SAM" id="Phobius"/>
    </source>
</evidence>
<keyword evidence="2" id="KW-0812">Transmembrane</keyword>
<keyword evidence="2" id="KW-1133">Transmembrane helix</keyword>
<accession>A0A7C3VUQ1</accession>
<reference evidence="3" key="1">
    <citation type="journal article" date="2020" name="mSystems">
        <title>Genome- and Community-Level Interaction Insights into Carbon Utilization and Element Cycling Functions of Hydrothermarchaeota in Hydrothermal Sediment.</title>
        <authorList>
            <person name="Zhou Z."/>
            <person name="Liu Y."/>
            <person name="Xu W."/>
            <person name="Pan J."/>
            <person name="Luo Z.H."/>
            <person name="Li M."/>
        </authorList>
    </citation>
    <scope>NUCLEOTIDE SEQUENCE [LARGE SCALE GENOMIC DNA]</scope>
    <source>
        <strain evidence="3">SpSt-374</strain>
    </source>
</reference>
<sequence length="114" mass="11923">MSGTGKSNTSQRDAQHLGESDGKGKVRVNLEPPGSKLANIQGYDPVYKLQPNMMNSNNAFLAKVIVASGAIAVAIVTGGPALNIPATSPIALTLVLLPPLLIAAILGWRAWQQH</sequence>
<feature type="compositionally biased region" description="Polar residues" evidence="1">
    <location>
        <begin position="1"/>
        <end position="12"/>
    </location>
</feature>
<organism evidence="3">
    <name type="scientific">Planktothricoides sp. SpSt-374</name>
    <dbReference type="NCBI Taxonomy" id="2282167"/>
    <lineage>
        <taxon>Bacteria</taxon>
        <taxon>Bacillati</taxon>
        <taxon>Cyanobacteriota</taxon>
        <taxon>Cyanophyceae</taxon>
        <taxon>Oscillatoriophycideae</taxon>
        <taxon>Oscillatoriales</taxon>
        <taxon>Oscillatoriaceae</taxon>
        <taxon>Planktothricoides</taxon>
    </lineage>
</organism>
<feature type="transmembrane region" description="Helical" evidence="2">
    <location>
        <begin position="90"/>
        <end position="111"/>
    </location>
</feature>
<feature type="region of interest" description="Disordered" evidence="1">
    <location>
        <begin position="1"/>
        <end position="33"/>
    </location>
</feature>
<proteinExistence type="predicted"/>
<gene>
    <name evidence="3" type="ORF">ENR15_17670</name>
</gene>
<name>A0A7C3VUQ1_9CYAN</name>
<protein>
    <submittedName>
        <fullName evidence="3">Uncharacterized protein</fullName>
    </submittedName>
</protein>
<dbReference type="AlphaFoldDB" id="A0A7C3VUQ1"/>
<keyword evidence="2" id="KW-0472">Membrane</keyword>